<comment type="caution">
    <text evidence="2">The sequence shown here is derived from an EMBL/GenBank/DDBJ whole genome shotgun (WGS) entry which is preliminary data.</text>
</comment>
<dbReference type="Pfam" id="PF11319">
    <property type="entry name" value="VasI"/>
    <property type="match status" value="1"/>
</dbReference>
<feature type="signal peptide" evidence="1">
    <location>
        <begin position="1"/>
        <end position="24"/>
    </location>
</feature>
<reference evidence="2 3" key="1">
    <citation type="submission" date="2020-11" db="EMBL/GenBank/DDBJ databases">
        <title>Identification of Lelliottia nimipressuralis from Wound Infection by Whole Genome-Based Bacterial Identification.</title>
        <authorList>
            <person name="Navarathna D.H."/>
            <person name="Choi H."/>
            <person name="Jinadatha C."/>
            <person name="Chatterjee P."/>
            <person name="Hwang M."/>
        </authorList>
    </citation>
    <scope>NUCLEOTIDE SEQUENCE [LARGE SCALE GENOMIC DNA]</scope>
    <source>
        <strain evidence="2 3">DN2020</strain>
    </source>
</reference>
<evidence type="ECO:0000313" key="3">
    <source>
        <dbReference type="Proteomes" id="UP000628560"/>
    </source>
</evidence>
<proteinExistence type="predicted"/>
<evidence type="ECO:0000313" key="2">
    <source>
        <dbReference type="EMBL" id="MBF4176533.1"/>
    </source>
</evidence>
<sequence>MSQPRLPWLIAALLVGSCAEFAHAETVPMSNAQVTLQAMQSCRQQTAALERLDCYDNLLAPVSPGGFEGALVKARYQGEAWTLATEQEKHRDGNTTSLLVVQTPGEHPTVVITTPAIGSVPPRPVLMFSCMDNITRMQVALMHSLDVHDIAVTLNADGRTFNSHWFVRENGVLLEASRGLSGIGEIKQLFSAKTLTLDTGVGSPAGKLTFDINGLEQAIVPLRDACHWAGDY</sequence>
<dbReference type="NCBIfam" id="TIGR03360">
    <property type="entry name" value="VI_minor_1"/>
    <property type="match status" value="1"/>
</dbReference>
<name>A0ABD4K5Z8_9ENTR</name>
<keyword evidence="1" id="KW-0732">Signal</keyword>
<dbReference type="InterPro" id="IPR017738">
    <property type="entry name" value="T6SS-assoc_VCA0118"/>
</dbReference>
<organism evidence="2 3">
    <name type="scientific">Lelliottia nimipressuralis</name>
    <dbReference type="NCBI Taxonomy" id="69220"/>
    <lineage>
        <taxon>Bacteria</taxon>
        <taxon>Pseudomonadati</taxon>
        <taxon>Pseudomonadota</taxon>
        <taxon>Gammaproteobacteria</taxon>
        <taxon>Enterobacterales</taxon>
        <taxon>Enterobacteriaceae</taxon>
        <taxon>Lelliottia</taxon>
    </lineage>
</organism>
<dbReference type="AlphaFoldDB" id="A0ABD4K5Z8"/>
<evidence type="ECO:0000256" key="1">
    <source>
        <dbReference type="SAM" id="SignalP"/>
    </source>
</evidence>
<feature type="chain" id="PRO_5044817641" evidence="1">
    <location>
        <begin position="25"/>
        <end position="232"/>
    </location>
</feature>
<dbReference type="PROSITE" id="PS51257">
    <property type="entry name" value="PROKAR_LIPOPROTEIN"/>
    <property type="match status" value="1"/>
</dbReference>
<dbReference type="RefSeq" id="WP_194512200.1">
    <property type="nucleotide sequence ID" value="NZ_JADIXP010000001.1"/>
</dbReference>
<gene>
    <name evidence="2" type="primary">tagO</name>
    <name evidence="2" type="ORF">ISP11_01525</name>
</gene>
<protein>
    <submittedName>
        <fullName evidence="2">Type VI secretion system-associated protein TagO</fullName>
    </submittedName>
</protein>
<dbReference type="Proteomes" id="UP000628560">
    <property type="component" value="Unassembled WGS sequence"/>
</dbReference>
<dbReference type="EMBL" id="JADIXP010000001">
    <property type="protein sequence ID" value="MBF4176533.1"/>
    <property type="molecule type" value="Genomic_DNA"/>
</dbReference>
<accession>A0ABD4K5Z8</accession>